<evidence type="ECO:0000313" key="4">
    <source>
        <dbReference type="Proteomes" id="UP000029278"/>
    </source>
</evidence>
<dbReference type="AlphaFoldDB" id="A0A090ZKC7"/>
<evidence type="ECO:0000313" key="3">
    <source>
        <dbReference type="EMBL" id="KFN10715.1"/>
    </source>
</evidence>
<name>A0A090ZKC7_PAEMA</name>
<dbReference type="PATRIC" id="fig|44252.3.peg.1072"/>
<proteinExistence type="predicted"/>
<dbReference type="CDD" id="cd03814">
    <property type="entry name" value="GT4-like"/>
    <property type="match status" value="1"/>
</dbReference>
<dbReference type="STRING" id="44252.DJ90_3969"/>
<feature type="domain" description="Glycosyltransferase subfamily 4-like N-terminal" evidence="2">
    <location>
        <begin position="15"/>
        <end position="175"/>
    </location>
</feature>
<evidence type="ECO:0000259" key="2">
    <source>
        <dbReference type="Pfam" id="PF13439"/>
    </source>
</evidence>
<dbReference type="Gene3D" id="3.40.50.2000">
    <property type="entry name" value="Glycogen Phosphorylase B"/>
    <property type="match status" value="2"/>
</dbReference>
<dbReference type="PANTHER" id="PTHR45947">
    <property type="entry name" value="SULFOQUINOVOSYL TRANSFERASE SQD2"/>
    <property type="match status" value="1"/>
</dbReference>
<dbReference type="Pfam" id="PF13439">
    <property type="entry name" value="Glyco_transf_4"/>
    <property type="match status" value="1"/>
</dbReference>
<dbReference type="Proteomes" id="UP000029278">
    <property type="component" value="Unassembled WGS sequence"/>
</dbReference>
<reference evidence="3 4" key="1">
    <citation type="submission" date="2014-04" db="EMBL/GenBank/DDBJ databases">
        <authorList>
            <person name="Bishop-Lilly K.A."/>
            <person name="Broomall S.M."/>
            <person name="Chain P.S."/>
            <person name="Chertkov O."/>
            <person name="Coyne S.R."/>
            <person name="Daligault H.E."/>
            <person name="Davenport K.W."/>
            <person name="Erkkila T."/>
            <person name="Frey K.G."/>
            <person name="Gibbons H.S."/>
            <person name="Gu W."/>
            <person name="Jaissle J."/>
            <person name="Johnson S.L."/>
            <person name="Koroleva G.I."/>
            <person name="Ladner J.T."/>
            <person name="Lo C.-C."/>
            <person name="Minogue T.D."/>
            <person name="Munk C."/>
            <person name="Palacios G.F."/>
            <person name="Redden C.L."/>
            <person name="Rosenzweig C.N."/>
            <person name="Scholz M.B."/>
            <person name="Teshima H."/>
            <person name="Xu Y."/>
        </authorList>
    </citation>
    <scope>NUCLEOTIDE SEQUENCE [LARGE SCALE GENOMIC DNA]</scope>
    <source>
        <strain evidence="3 4">8244</strain>
    </source>
</reference>
<dbReference type="HOGENOM" id="CLU_009583_2_0_9"/>
<dbReference type="InterPro" id="IPR028098">
    <property type="entry name" value="Glyco_trans_4-like_N"/>
</dbReference>
<keyword evidence="4" id="KW-1185">Reference proteome</keyword>
<dbReference type="EMBL" id="JMQA01000017">
    <property type="protein sequence ID" value="KFN10715.1"/>
    <property type="molecule type" value="Genomic_DNA"/>
</dbReference>
<feature type="domain" description="Glycosyl transferase family 1" evidence="1">
    <location>
        <begin position="195"/>
        <end position="343"/>
    </location>
</feature>
<comment type="caution">
    <text evidence="3">The sequence shown here is derived from an EMBL/GenBank/DDBJ whole genome shotgun (WGS) entry which is preliminary data.</text>
</comment>
<organism evidence="3 4">
    <name type="scientific">Paenibacillus macerans</name>
    <name type="common">Bacillus macerans</name>
    <dbReference type="NCBI Taxonomy" id="44252"/>
    <lineage>
        <taxon>Bacteria</taxon>
        <taxon>Bacillati</taxon>
        <taxon>Bacillota</taxon>
        <taxon>Bacilli</taxon>
        <taxon>Bacillales</taxon>
        <taxon>Paenibacillaceae</taxon>
        <taxon>Paenibacillus</taxon>
    </lineage>
</organism>
<dbReference type="OrthoDB" id="9802525at2"/>
<dbReference type="InterPro" id="IPR050194">
    <property type="entry name" value="Glycosyltransferase_grp1"/>
</dbReference>
<protein>
    <submittedName>
        <fullName evidence="3">Glycosyl transferases group 1 family protein</fullName>
    </submittedName>
</protein>
<dbReference type="SUPFAM" id="SSF53756">
    <property type="entry name" value="UDP-Glycosyltransferase/glycogen phosphorylase"/>
    <property type="match status" value="1"/>
</dbReference>
<accession>A0A090ZKC7</accession>
<evidence type="ECO:0000259" key="1">
    <source>
        <dbReference type="Pfam" id="PF00534"/>
    </source>
</evidence>
<keyword evidence="3" id="KW-0808">Transferase</keyword>
<gene>
    <name evidence="3" type="ORF">DJ90_3969</name>
</gene>
<dbReference type="Pfam" id="PF00534">
    <property type="entry name" value="Glycos_transf_1"/>
    <property type="match status" value="1"/>
</dbReference>
<dbReference type="GO" id="GO:0016757">
    <property type="term" value="F:glycosyltransferase activity"/>
    <property type="evidence" value="ECO:0007669"/>
    <property type="project" value="InterPro"/>
</dbReference>
<dbReference type="InterPro" id="IPR001296">
    <property type="entry name" value="Glyco_trans_1"/>
</dbReference>
<dbReference type="PANTHER" id="PTHR45947:SF3">
    <property type="entry name" value="SULFOQUINOVOSYL TRANSFERASE SQD2"/>
    <property type="match status" value="1"/>
</dbReference>
<dbReference type="RefSeq" id="WP_051985419.1">
    <property type="nucleotide sequence ID" value="NZ_BOSD01000010.1"/>
</dbReference>
<dbReference type="GeneID" id="77006994"/>
<sequence>MKIAFITETFYPSTNGVVTRLTQSIRWLVREGHEALVVAPDQGVSEVEGAQVIGVPSLRFFLYPNLPLALPSRRVGKALQTFKPDLVHVVNPAVLGAAGIWYGRRYPLVASYHTHVPQYADFYKLPWLKPVLWRYLRLLHNRADLNLCTSGAVQEELLSRGFGNVRLWQRGVDTELFGARRRSDEMRRMLSGGEPDKRLLLYVGRLAAEKEIERLRDVLLASDDFRLAIVGDGPHRGRLESHFAGTRTVFTGFLHGEQLAQAYASSDIFVFPSTTETLGLVLLEAMVSGLAVVAAASPPSREQIQEGITGFLYDPQVPGSLVNAILPLQDEELLRRIGDRAREAALTQGWNEPSRQLLELYRTAMANPQGGRISGMVRKSAKRAR</sequence>